<proteinExistence type="predicted"/>
<reference evidence="1 2" key="1">
    <citation type="journal article" date="2018" name="Sci. Rep.">
        <title>Comparative analysis of the Pocillopora damicornis genome highlights role of immune system in coral evolution.</title>
        <authorList>
            <person name="Cunning R."/>
            <person name="Bay R.A."/>
            <person name="Gillette P."/>
            <person name="Baker A.C."/>
            <person name="Traylor-Knowles N."/>
        </authorList>
    </citation>
    <scope>NUCLEOTIDE SEQUENCE [LARGE SCALE GENOMIC DNA]</scope>
    <source>
        <strain evidence="1">RSMAS</strain>
        <tissue evidence="1">Whole animal</tissue>
    </source>
</reference>
<organism evidence="1 2">
    <name type="scientific">Pocillopora damicornis</name>
    <name type="common">Cauliflower coral</name>
    <name type="synonym">Millepora damicornis</name>
    <dbReference type="NCBI Taxonomy" id="46731"/>
    <lineage>
        <taxon>Eukaryota</taxon>
        <taxon>Metazoa</taxon>
        <taxon>Cnidaria</taxon>
        <taxon>Anthozoa</taxon>
        <taxon>Hexacorallia</taxon>
        <taxon>Scleractinia</taxon>
        <taxon>Astrocoeniina</taxon>
        <taxon>Pocilloporidae</taxon>
        <taxon>Pocillopora</taxon>
    </lineage>
</organism>
<dbReference type="EMBL" id="RCHS01002293">
    <property type="protein sequence ID" value="RMX48326.1"/>
    <property type="molecule type" value="Genomic_DNA"/>
</dbReference>
<dbReference type="AlphaFoldDB" id="A0A3M6U400"/>
<protein>
    <submittedName>
        <fullName evidence="1">Uncharacterized protein</fullName>
    </submittedName>
</protein>
<evidence type="ECO:0000313" key="2">
    <source>
        <dbReference type="Proteomes" id="UP000275408"/>
    </source>
</evidence>
<evidence type="ECO:0000313" key="1">
    <source>
        <dbReference type="EMBL" id="RMX48326.1"/>
    </source>
</evidence>
<sequence>MQVFSMIINENLLGHGVVLQFLDSELGPSMLQSLPPFAGAGAVHDLVFCCIPPPQVALHVWSKTRAVFTTQLWFRISASASPCLFSSTTDKNDFLLGHGLELHSLDSTAGPNAEQFFPPCKGVIDKKMAHSASTSNLLVKTGGGFGVVTGFAVMITFGLGVVVKGSTGPGFLVVGGFDVPRGDVTIFGEEGVVGVVFVVVEAVVGGLGGQGAGHCAGHGCGIGQFGGITQGTHGGRGGRIGLLVAIVPLFPRIQAGHDPGFGMCTP</sequence>
<comment type="caution">
    <text evidence="1">The sequence shown here is derived from an EMBL/GenBank/DDBJ whole genome shotgun (WGS) entry which is preliminary data.</text>
</comment>
<keyword evidence="2" id="KW-1185">Reference proteome</keyword>
<gene>
    <name evidence="1" type="ORF">pdam_00011121</name>
</gene>
<dbReference type="Proteomes" id="UP000275408">
    <property type="component" value="Unassembled WGS sequence"/>
</dbReference>
<accession>A0A3M6U400</accession>
<name>A0A3M6U400_POCDA</name>